<proteinExistence type="predicted"/>
<sequence>MPCLSLRSSATFAAPALVTLALLGGCAGQPSTPSHDGSFYRSERPAITLDYASELVRVGHTGGHFGPHGWHSFAAPDSPGQRLITLQLPDSSDVSRAQWRLGISRDSMAVYQCLAPPESASSEGTGIARLAGHRFVTFETSEADMNHYRHVHGYRSVIDGTCYAIDLVVEGVNGTVYDPPRQPPFSRDRAFERLQQINGDLQLDER</sequence>
<protein>
    <submittedName>
        <fullName evidence="1">Uncharacterized protein</fullName>
    </submittedName>
</protein>
<dbReference type="OrthoDB" id="7560332at2"/>
<dbReference type="Proteomes" id="UP000281975">
    <property type="component" value="Unassembled WGS sequence"/>
</dbReference>
<evidence type="ECO:0000313" key="1">
    <source>
        <dbReference type="EMBL" id="RKQ97192.1"/>
    </source>
</evidence>
<dbReference type="PROSITE" id="PS51257">
    <property type="entry name" value="PROKAR_LIPOPROTEIN"/>
    <property type="match status" value="1"/>
</dbReference>
<dbReference type="EMBL" id="RBIN01000007">
    <property type="protein sequence ID" value="RKQ97192.1"/>
    <property type="molecule type" value="Genomic_DNA"/>
</dbReference>
<dbReference type="AlphaFoldDB" id="A0A420WUU5"/>
<keyword evidence="2" id="KW-1185">Reference proteome</keyword>
<dbReference type="RefSeq" id="WP_121173523.1">
    <property type="nucleotide sequence ID" value="NZ_RBIN01000007.1"/>
</dbReference>
<gene>
    <name evidence="1" type="ORF">C7446_2614</name>
</gene>
<comment type="caution">
    <text evidence="1">The sequence shown here is derived from an EMBL/GenBank/DDBJ whole genome shotgun (WGS) entry which is preliminary data.</text>
</comment>
<name>A0A420WUU5_9GAMM</name>
<accession>A0A420WUU5</accession>
<organism evidence="1 2">
    <name type="scientific">Kushneria sinocarnis</name>
    <dbReference type="NCBI Taxonomy" id="595502"/>
    <lineage>
        <taxon>Bacteria</taxon>
        <taxon>Pseudomonadati</taxon>
        <taxon>Pseudomonadota</taxon>
        <taxon>Gammaproteobacteria</taxon>
        <taxon>Oceanospirillales</taxon>
        <taxon>Halomonadaceae</taxon>
        <taxon>Kushneria</taxon>
    </lineage>
</organism>
<evidence type="ECO:0000313" key="2">
    <source>
        <dbReference type="Proteomes" id="UP000281975"/>
    </source>
</evidence>
<reference evidence="1 2" key="1">
    <citation type="submission" date="2018-10" db="EMBL/GenBank/DDBJ databases">
        <title>Genomic Encyclopedia of Type Strains, Phase IV (KMG-IV): sequencing the most valuable type-strain genomes for metagenomic binning, comparative biology and taxonomic classification.</title>
        <authorList>
            <person name="Goeker M."/>
        </authorList>
    </citation>
    <scope>NUCLEOTIDE SEQUENCE [LARGE SCALE GENOMIC DNA]</scope>
    <source>
        <strain evidence="1 2">DSM 23229</strain>
    </source>
</reference>